<comment type="caution">
    <text evidence="2">The sequence shown here is derived from an EMBL/GenBank/DDBJ whole genome shotgun (WGS) entry which is preliminary data.</text>
</comment>
<name>A0A918CYD4_9BACI</name>
<keyword evidence="1" id="KW-1133">Transmembrane helix</keyword>
<dbReference type="RefSeq" id="WP_188855530.1">
    <property type="nucleotide sequence ID" value="NZ_BMOS01000001.1"/>
</dbReference>
<proteinExistence type="predicted"/>
<keyword evidence="1" id="KW-0812">Transmembrane</keyword>
<gene>
    <name evidence="2" type="ORF">GCM10007971_00290</name>
</gene>
<keyword evidence="1" id="KW-0472">Membrane</keyword>
<keyword evidence="3" id="KW-1185">Reference proteome</keyword>
<feature type="transmembrane region" description="Helical" evidence="1">
    <location>
        <begin position="7"/>
        <end position="27"/>
    </location>
</feature>
<dbReference type="EMBL" id="BMOS01000001">
    <property type="protein sequence ID" value="GGN48532.1"/>
    <property type="molecule type" value="Genomic_DNA"/>
</dbReference>
<evidence type="ECO:0000313" key="2">
    <source>
        <dbReference type="EMBL" id="GGN48532.1"/>
    </source>
</evidence>
<dbReference type="AlphaFoldDB" id="A0A918CYD4"/>
<feature type="transmembrane region" description="Helical" evidence="1">
    <location>
        <begin position="33"/>
        <end position="55"/>
    </location>
</feature>
<organism evidence="2 3">
    <name type="scientific">Oceanobacillus indicireducens</name>
    <dbReference type="NCBI Taxonomy" id="1004261"/>
    <lineage>
        <taxon>Bacteria</taxon>
        <taxon>Bacillati</taxon>
        <taxon>Bacillota</taxon>
        <taxon>Bacilli</taxon>
        <taxon>Bacillales</taxon>
        <taxon>Bacillaceae</taxon>
        <taxon>Oceanobacillus</taxon>
    </lineage>
</organism>
<evidence type="ECO:0000313" key="3">
    <source>
        <dbReference type="Proteomes" id="UP000624041"/>
    </source>
</evidence>
<reference evidence="2" key="2">
    <citation type="submission" date="2020-09" db="EMBL/GenBank/DDBJ databases">
        <authorList>
            <person name="Sun Q."/>
            <person name="Ohkuma M."/>
        </authorList>
    </citation>
    <scope>NUCLEOTIDE SEQUENCE</scope>
    <source>
        <strain evidence="2">JCM 17251</strain>
    </source>
</reference>
<protein>
    <submittedName>
        <fullName evidence="2">Uncharacterized protein</fullName>
    </submittedName>
</protein>
<reference evidence="2" key="1">
    <citation type="journal article" date="2014" name="Int. J. Syst. Evol. Microbiol.">
        <title>Complete genome sequence of Corynebacterium casei LMG S-19264T (=DSM 44701T), isolated from a smear-ripened cheese.</title>
        <authorList>
            <consortium name="US DOE Joint Genome Institute (JGI-PGF)"/>
            <person name="Walter F."/>
            <person name="Albersmeier A."/>
            <person name="Kalinowski J."/>
            <person name="Ruckert C."/>
        </authorList>
    </citation>
    <scope>NUCLEOTIDE SEQUENCE</scope>
    <source>
        <strain evidence="2">JCM 17251</strain>
    </source>
</reference>
<evidence type="ECO:0000256" key="1">
    <source>
        <dbReference type="SAM" id="Phobius"/>
    </source>
</evidence>
<accession>A0A918CYD4</accession>
<dbReference type="Proteomes" id="UP000624041">
    <property type="component" value="Unassembled WGS sequence"/>
</dbReference>
<sequence length="62" mass="7207">MKENEGVYAIIITCLILIAFVVPYTLLPNVEKWYGSFLFWTVLTVIVIGVNYLLIRDWGKKQ</sequence>